<evidence type="ECO:0000313" key="5">
    <source>
        <dbReference type="Proteomes" id="UP000636479"/>
    </source>
</evidence>
<dbReference type="AlphaFoldDB" id="A0A8H6RZN3"/>
<evidence type="ECO:0000256" key="3">
    <source>
        <dbReference type="SAM" id="Phobius"/>
    </source>
</evidence>
<dbReference type="GO" id="GO:0016020">
    <property type="term" value="C:membrane"/>
    <property type="evidence" value="ECO:0007669"/>
    <property type="project" value="UniProtKB-SubCell"/>
</dbReference>
<feature type="transmembrane region" description="Helical" evidence="3">
    <location>
        <begin position="53"/>
        <end position="76"/>
    </location>
</feature>
<evidence type="ECO:0000256" key="1">
    <source>
        <dbReference type="ARBA" id="ARBA00004141"/>
    </source>
</evidence>
<dbReference type="PANTHER" id="PTHR11360">
    <property type="entry name" value="MONOCARBOXYLATE TRANSPORTER"/>
    <property type="match status" value="1"/>
</dbReference>
<comment type="subcellular location">
    <subcellularLocation>
        <location evidence="1">Membrane</location>
        <topology evidence="1">Multi-pass membrane protein</topology>
    </subcellularLocation>
</comment>
<evidence type="ECO:0000256" key="2">
    <source>
        <dbReference type="ARBA" id="ARBA00006727"/>
    </source>
</evidence>
<dbReference type="InterPro" id="IPR050327">
    <property type="entry name" value="Proton-linked_MCT"/>
</dbReference>
<keyword evidence="5" id="KW-1185">Reference proteome</keyword>
<feature type="transmembrane region" description="Helical" evidence="3">
    <location>
        <begin position="423"/>
        <end position="443"/>
    </location>
</feature>
<organism evidence="4 5">
    <name type="scientific">Mycena indigotica</name>
    <dbReference type="NCBI Taxonomy" id="2126181"/>
    <lineage>
        <taxon>Eukaryota</taxon>
        <taxon>Fungi</taxon>
        <taxon>Dikarya</taxon>
        <taxon>Basidiomycota</taxon>
        <taxon>Agaricomycotina</taxon>
        <taxon>Agaricomycetes</taxon>
        <taxon>Agaricomycetidae</taxon>
        <taxon>Agaricales</taxon>
        <taxon>Marasmiineae</taxon>
        <taxon>Mycenaceae</taxon>
        <taxon>Mycena</taxon>
    </lineage>
</organism>
<sequence>MQASPTATQPPSPANSEHKGEVIALPVTTRSSFTLEAGPEQTEFEVPDGGLQAWMTVAGAWLTLFSTFGRICVHFWSLRRCNYYVRVYLTDHSASSIAWIGSFQLMMPFFCGPVSGKIFDNGGFHALEIVGGIIFTVSSFLLSLAKPNQYYQIFLAQGVGMGLGVGLIFLPSLSIVVHHFKRHRGLASGIIMSGTSVGATLFPIMLNHLLPRVGFARAVRYSSAIIPPCLVIGNLMMRTRLPPRSKRGGNQSPPDIKSFFKDPPYLVGILGMLLGLLGLFFPAIYIQLYGVQHDVDPTLSFYSLSVLNAAGAVVRVAGNHFADVYGPFNAMTMSSTISGALIWALLGINSGGSLMVVSIIYGASSSAWLALTFPSFASLAKGPEEVGARLGIALSLTSLAVLGSSPLQGHLLTGEYHWIRPVAFSATMVFGSAICFMITRTLYLRTRKVNGWRA</sequence>
<feature type="transmembrane region" description="Helical" evidence="3">
    <location>
        <begin position="265"/>
        <end position="287"/>
    </location>
</feature>
<dbReference type="OrthoDB" id="6499973at2759"/>
<feature type="transmembrane region" description="Helical" evidence="3">
    <location>
        <begin position="185"/>
        <end position="206"/>
    </location>
</feature>
<feature type="transmembrane region" description="Helical" evidence="3">
    <location>
        <begin position="354"/>
        <end position="374"/>
    </location>
</feature>
<comment type="similarity">
    <text evidence="2">Belongs to the major facilitator superfamily. Monocarboxylate porter (TC 2.A.1.13) family.</text>
</comment>
<feature type="transmembrane region" description="Helical" evidence="3">
    <location>
        <begin position="126"/>
        <end position="145"/>
    </location>
</feature>
<feature type="transmembrane region" description="Helical" evidence="3">
    <location>
        <begin position="386"/>
        <end position="403"/>
    </location>
</feature>
<feature type="transmembrane region" description="Helical" evidence="3">
    <location>
        <begin position="299"/>
        <end position="318"/>
    </location>
</feature>
<protein>
    <submittedName>
        <fullName evidence="4">MFS general substrate transporter</fullName>
    </submittedName>
</protein>
<dbReference type="PANTHER" id="PTHR11360:SF234">
    <property type="entry name" value="MFS-TYPE TRANSPORTER DBAD-RELATED"/>
    <property type="match status" value="1"/>
</dbReference>
<dbReference type="EMBL" id="JACAZF010000017">
    <property type="protein sequence ID" value="KAF7289331.1"/>
    <property type="molecule type" value="Genomic_DNA"/>
</dbReference>
<dbReference type="SUPFAM" id="SSF103473">
    <property type="entry name" value="MFS general substrate transporter"/>
    <property type="match status" value="1"/>
</dbReference>
<feature type="transmembrane region" description="Helical" evidence="3">
    <location>
        <begin position="96"/>
        <end position="114"/>
    </location>
</feature>
<dbReference type="InterPro" id="IPR011701">
    <property type="entry name" value="MFS"/>
</dbReference>
<accession>A0A8H6RZN3</accession>
<gene>
    <name evidence="4" type="ORF">MIND_01395000</name>
</gene>
<dbReference type="Gene3D" id="1.20.1250.20">
    <property type="entry name" value="MFS general substrate transporter like domains"/>
    <property type="match status" value="2"/>
</dbReference>
<name>A0A8H6RZN3_9AGAR</name>
<dbReference type="GO" id="GO:0022857">
    <property type="term" value="F:transmembrane transporter activity"/>
    <property type="evidence" value="ECO:0007669"/>
    <property type="project" value="InterPro"/>
</dbReference>
<evidence type="ECO:0000313" key="4">
    <source>
        <dbReference type="EMBL" id="KAF7289331.1"/>
    </source>
</evidence>
<dbReference type="Pfam" id="PF07690">
    <property type="entry name" value="MFS_1"/>
    <property type="match status" value="1"/>
</dbReference>
<dbReference type="Proteomes" id="UP000636479">
    <property type="component" value="Unassembled WGS sequence"/>
</dbReference>
<keyword evidence="3" id="KW-0812">Transmembrane</keyword>
<dbReference type="GeneID" id="59352877"/>
<dbReference type="InterPro" id="IPR036259">
    <property type="entry name" value="MFS_trans_sf"/>
</dbReference>
<proteinExistence type="inferred from homology"/>
<reference evidence="4" key="1">
    <citation type="submission" date="2020-05" db="EMBL/GenBank/DDBJ databases">
        <title>Mycena genomes resolve the evolution of fungal bioluminescence.</title>
        <authorList>
            <person name="Tsai I.J."/>
        </authorList>
    </citation>
    <scope>NUCLEOTIDE SEQUENCE</scope>
    <source>
        <strain evidence="4">171206Taipei</strain>
    </source>
</reference>
<keyword evidence="3" id="KW-1133">Transmembrane helix</keyword>
<dbReference type="RefSeq" id="XP_037213362.1">
    <property type="nucleotide sequence ID" value="XM_037370361.1"/>
</dbReference>
<keyword evidence="3" id="KW-0472">Membrane</keyword>
<feature type="transmembrane region" description="Helical" evidence="3">
    <location>
        <begin position="330"/>
        <end position="348"/>
    </location>
</feature>
<feature type="transmembrane region" description="Helical" evidence="3">
    <location>
        <begin position="151"/>
        <end position="173"/>
    </location>
</feature>
<comment type="caution">
    <text evidence="4">The sequence shown here is derived from an EMBL/GenBank/DDBJ whole genome shotgun (WGS) entry which is preliminary data.</text>
</comment>